<dbReference type="EMBL" id="AWTN01000046">
    <property type="protein sequence ID" value="KGG96402.1"/>
    <property type="molecule type" value="Genomic_DNA"/>
</dbReference>
<name>A0A0E3C673_9BURK</name>
<dbReference type="AlphaFoldDB" id="A0A0E3C673"/>
<evidence type="ECO:0000256" key="1">
    <source>
        <dbReference type="SAM" id="MobiDB-lite"/>
    </source>
</evidence>
<dbReference type="NCBIfam" id="NF047558">
    <property type="entry name" value="TPR_END_plus"/>
    <property type="match status" value="1"/>
</dbReference>
<dbReference type="Gene3D" id="1.25.40.10">
    <property type="entry name" value="Tetratricopeptide repeat domain"/>
    <property type="match status" value="1"/>
</dbReference>
<dbReference type="InterPro" id="IPR011990">
    <property type="entry name" value="TPR-like_helical_dom_sf"/>
</dbReference>
<evidence type="ECO:0000313" key="4">
    <source>
        <dbReference type="Proteomes" id="UP000029567"/>
    </source>
</evidence>
<dbReference type="SUPFAM" id="SSF48452">
    <property type="entry name" value="TPR-like"/>
    <property type="match status" value="1"/>
</dbReference>
<dbReference type="GeneID" id="69558035"/>
<proteinExistence type="predicted"/>
<evidence type="ECO:0000256" key="2">
    <source>
        <dbReference type="SAM" id="Phobius"/>
    </source>
</evidence>
<keyword evidence="2" id="KW-1133">Transmembrane helix</keyword>
<sequence length="249" mass="26620">MYQYKCKSIGDCSVANSGEYVKSETMLNDPKCSDCGCALELVEGSGGSGSGKKGGSSTKLGPMIAAGLAVVTIAGGAAWYLLGSKPAQSITAAPPPPEVVVEEKVAIPTAEASSGGLAPSDTETSLARREADEKLRHGEFSEAERKAARSAALEMIKTAVAKMGQGDLSGAEKELQQAKERDATEPLIYYNLAIVHLRQNHPEEALRHMEASFMAGFKHFDAMDQDTDIDPLRKLPKFQELLTIYRKNV</sequence>
<evidence type="ECO:0000313" key="3">
    <source>
        <dbReference type="EMBL" id="KGG96402.1"/>
    </source>
</evidence>
<keyword evidence="2" id="KW-0472">Membrane</keyword>
<accession>A0A0E3C673</accession>
<gene>
    <name evidence="3" type="ORF">P245_05430</name>
</gene>
<evidence type="ECO:0008006" key="5">
    <source>
        <dbReference type="Google" id="ProtNLM"/>
    </source>
</evidence>
<comment type="caution">
    <text evidence="3">The sequence shown here is derived from an EMBL/GenBank/DDBJ whole genome shotgun (WGS) entry which is preliminary data.</text>
</comment>
<feature type="region of interest" description="Disordered" evidence="1">
    <location>
        <begin position="110"/>
        <end position="134"/>
    </location>
</feature>
<organism evidence="3 4">
    <name type="scientific">Comamonas thiooxydans</name>
    <dbReference type="NCBI Taxonomy" id="363952"/>
    <lineage>
        <taxon>Bacteria</taxon>
        <taxon>Pseudomonadati</taxon>
        <taxon>Pseudomonadota</taxon>
        <taxon>Betaproteobacteria</taxon>
        <taxon>Burkholderiales</taxon>
        <taxon>Comamonadaceae</taxon>
        <taxon>Comamonas</taxon>
    </lineage>
</organism>
<protein>
    <recommendedName>
        <fullName evidence="5">Tetratricopeptide repeat protein</fullName>
    </recommendedName>
</protein>
<keyword evidence="2" id="KW-0812">Transmembrane</keyword>
<dbReference type="RefSeq" id="WP_122974409.1">
    <property type="nucleotide sequence ID" value="NZ_AP025193.1"/>
</dbReference>
<dbReference type="Proteomes" id="UP000029567">
    <property type="component" value="Unassembled WGS sequence"/>
</dbReference>
<reference evidence="3 4" key="1">
    <citation type="submission" date="2013-09" db="EMBL/GenBank/DDBJ databases">
        <title>High correlation between genotypes and phenotypes of environmental bacteria Comamonas testosteroni strains.</title>
        <authorList>
            <person name="Liu L."/>
            <person name="Zhu W."/>
            <person name="Xia X."/>
            <person name="Xu B."/>
            <person name="Luo M."/>
            <person name="Wang G."/>
        </authorList>
    </citation>
    <scope>NUCLEOTIDE SEQUENCE [LARGE SCALE GENOMIC DNA]</scope>
    <source>
        <strain evidence="3 4">JL14</strain>
    </source>
</reference>
<feature type="transmembrane region" description="Helical" evidence="2">
    <location>
        <begin position="60"/>
        <end position="82"/>
    </location>
</feature>